<comment type="catalytic activity">
    <reaction evidence="9">
        <text>UTP + L-glutamine + ATP + H2O = CTP + L-glutamate + ADP + phosphate + 2 H(+)</text>
        <dbReference type="Rhea" id="RHEA:26426"/>
        <dbReference type="ChEBI" id="CHEBI:15377"/>
        <dbReference type="ChEBI" id="CHEBI:15378"/>
        <dbReference type="ChEBI" id="CHEBI:29985"/>
        <dbReference type="ChEBI" id="CHEBI:30616"/>
        <dbReference type="ChEBI" id="CHEBI:37563"/>
        <dbReference type="ChEBI" id="CHEBI:43474"/>
        <dbReference type="ChEBI" id="CHEBI:46398"/>
        <dbReference type="ChEBI" id="CHEBI:58359"/>
        <dbReference type="ChEBI" id="CHEBI:456216"/>
        <dbReference type="EC" id="6.3.4.2"/>
    </reaction>
</comment>
<keyword evidence="7" id="KW-0315">Glutamine amidotransferase</keyword>
<dbReference type="EMBL" id="LJRC01000195">
    <property type="protein sequence ID" value="KPY34117.1"/>
    <property type="molecule type" value="Genomic_DNA"/>
</dbReference>
<proteinExistence type="inferred from homology"/>
<dbReference type="NCBIfam" id="NF004836">
    <property type="entry name" value="PRK06186.1"/>
    <property type="match status" value="1"/>
</dbReference>
<dbReference type="EC" id="6.3.4.2" evidence="3"/>
<dbReference type="PROSITE" id="PS51273">
    <property type="entry name" value="GATASE_TYPE_1"/>
    <property type="match status" value="1"/>
</dbReference>
<keyword evidence="6" id="KW-0067">ATP-binding</keyword>
<evidence type="ECO:0000256" key="6">
    <source>
        <dbReference type="ARBA" id="ARBA00022840"/>
    </source>
</evidence>
<comment type="similarity">
    <text evidence="2">Belongs to the CTP synthase family.</text>
</comment>
<comment type="pathway">
    <text evidence="1">Pyrimidine metabolism; CTP biosynthesis via de novo pathway; CTP from UDP: step 2/2.</text>
</comment>
<dbReference type="GO" id="GO:0042802">
    <property type="term" value="F:identical protein binding"/>
    <property type="evidence" value="ECO:0007669"/>
    <property type="project" value="TreeGrafter"/>
</dbReference>
<evidence type="ECO:0000256" key="1">
    <source>
        <dbReference type="ARBA" id="ARBA00005171"/>
    </source>
</evidence>
<dbReference type="InterPro" id="IPR004468">
    <property type="entry name" value="CTP_synthase"/>
</dbReference>
<gene>
    <name evidence="11" type="ORF">ALO52_01832</name>
</gene>
<feature type="domain" description="Glutamine amidotransferase" evidence="10">
    <location>
        <begin position="31"/>
        <end position="111"/>
    </location>
</feature>
<keyword evidence="5" id="KW-0547">Nucleotide-binding</keyword>
<dbReference type="PANTHER" id="PTHR11550">
    <property type="entry name" value="CTP SYNTHASE"/>
    <property type="match status" value="1"/>
</dbReference>
<dbReference type="GO" id="GO:0005829">
    <property type="term" value="C:cytosol"/>
    <property type="evidence" value="ECO:0007669"/>
    <property type="project" value="TreeGrafter"/>
</dbReference>
<evidence type="ECO:0000313" key="12">
    <source>
        <dbReference type="Proteomes" id="UP000050562"/>
    </source>
</evidence>
<dbReference type="PATRIC" id="fig|251707.3.peg.2493"/>
<comment type="caution">
    <text evidence="11">The sequence shown here is derived from an EMBL/GenBank/DDBJ whole genome shotgun (WGS) entry which is preliminary data.</text>
</comment>
<evidence type="ECO:0000256" key="8">
    <source>
        <dbReference type="ARBA" id="ARBA00022975"/>
    </source>
</evidence>
<reference evidence="11 12" key="1">
    <citation type="submission" date="2015-09" db="EMBL/GenBank/DDBJ databases">
        <title>Genome announcement of multiple Pseudomonas syringae strains.</title>
        <authorList>
            <person name="Thakur S."/>
            <person name="Wang P.W."/>
            <person name="Gong Y."/>
            <person name="Weir B.S."/>
            <person name="Guttman D.S."/>
        </authorList>
    </citation>
    <scope>NUCLEOTIDE SEQUENCE [LARGE SCALE GENOMIC DNA]</scope>
    <source>
        <strain evidence="11 12">ICMP3956</strain>
    </source>
</reference>
<evidence type="ECO:0000259" key="10">
    <source>
        <dbReference type="Pfam" id="PF00117"/>
    </source>
</evidence>
<evidence type="ECO:0000256" key="4">
    <source>
        <dbReference type="ARBA" id="ARBA00022598"/>
    </source>
</evidence>
<dbReference type="Gene3D" id="3.40.50.880">
    <property type="match status" value="1"/>
</dbReference>
<dbReference type="Pfam" id="PF00117">
    <property type="entry name" value="GATase"/>
    <property type="match status" value="1"/>
</dbReference>
<dbReference type="GO" id="GO:0019856">
    <property type="term" value="P:pyrimidine nucleobase biosynthetic process"/>
    <property type="evidence" value="ECO:0007669"/>
    <property type="project" value="TreeGrafter"/>
</dbReference>
<organism evidence="11 12">
    <name type="scientific">Pseudomonas syringae pv. primulae</name>
    <dbReference type="NCBI Taxonomy" id="251707"/>
    <lineage>
        <taxon>Bacteria</taxon>
        <taxon>Pseudomonadati</taxon>
        <taxon>Pseudomonadota</taxon>
        <taxon>Gammaproteobacteria</taxon>
        <taxon>Pseudomonadales</taxon>
        <taxon>Pseudomonadaceae</taxon>
        <taxon>Pseudomonas</taxon>
    </lineage>
</organism>
<sequence>MDVVNGAGTIVRIGLVGDFNTQFAAHQAIPQALQMAGDALQVKVEAEWLPTPEIGNGERLTAFDGLWCVPGSPYQDVQGAMTAIRLAREQHIPFLGTCGGFQHALLEFARNGLGWSDAEHAESAPDAANAIIAPLSCSLVDALSSIHLLPDTLIARAYGRLDIEERYHCRYGLVRELEQQVFGAAMKISGRGPEGEVRSMELEGHPFFVATLFQPERAALLGRTPALVKAFVQACRGNAR</sequence>
<dbReference type="AlphaFoldDB" id="A0A0P9XGK4"/>
<dbReference type="UniPathway" id="UPA00159">
    <property type="reaction ID" value="UER00277"/>
</dbReference>
<dbReference type="InterPro" id="IPR029062">
    <property type="entry name" value="Class_I_gatase-like"/>
</dbReference>
<dbReference type="Proteomes" id="UP000050562">
    <property type="component" value="Unassembled WGS sequence"/>
</dbReference>
<dbReference type="GO" id="GO:0003883">
    <property type="term" value="F:CTP synthase activity"/>
    <property type="evidence" value="ECO:0007669"/>
    <property type="project" value="UniProtKB-EC"/>
</dbReference>
<evidence type="ECO:0000256" key="5">
    <source>
        <dbReference type="ARBA" id="ARBA00022741"/>
    </source>
</evidence>
<evidence type="ECO:0000256" key="2">
    <source>
        <dbReference type="ARBA" id="ARBA00007533"/>
    </source>
</evidence>
<evidence type="ECO:0000256" key="3">
    <source>
        <dbReference type="ARBA" id="ARBA00012291"/>
    </source>
</evidence>
<evidence type="ECO:0000256" key="9">
    <source>
        <dbReference type="ARBA" id="ARBA00047781"/>
    </source>
</evidence>
<evidence type="ECO:0000256" key="7">
    <source>
        <dbReference type="ARBA" id="ARBA00022962"/>
    </source>
</evidence>
<keyword evidence="4" id="KW-0436">Ligase</keyword>
<dbReference type="GO" id="GO:0044210">
    <property type="term" value="P:'de novo' CTP biosynthetic process"/>
    <property type="evidence" value="ECO:0007669"/>
    <property type="project" value="UniProtKB-UniPathway"/>
</dbReference>
<dbReference type="SUPFAM" id="SSF52317">
    <property type="entry name" value="Class I glutamine amidotransferase-like"/>
    <property type="match status" value="1"/>
</dbReference>
<dbReference type="GO" id="GO:0005524">
    <property type="term" value="F:ATP binding"/>
    <property type="evidence" value="ECO:0007669"/>
    <property type="project" value="UniProtKB-KW"/>
</dbReference>
<evidence type="ECO:0000313" key="11">
    <source>
        <dbReference type="EMBL" id="KPY34117.1"/>
    </source>
</evidence>
<dbReference type="RefSeq" id="WP_057410058.1">
    <property type="nucleotide sequence ID" value="NZ_LJRC01000195.1"/>
</dbReference>
<accession>A0A0P9XGK4</accession>
<protein>
    <recommendedName>
        <fullName evidence="3">CTP synthase (glutamine hydrolyzing)</fullName>
        <ecNumber evidence="3">6.3.4.2</ecNumber>
    </recommendedName>
</protein>
<dbReference type="InterPro" id="IPR017926">
    <property type="entry name" value="GATASE"/>
</dbReference>
<dbReference type="PANTHER" id="PTHR11550:SF0">
    <property type="entry name" value="CTP SYNTHASE-RELATED"/>
    <property type="match status" value="1"/>
</dbReference>
<keyword evidence="8" id="KW-0665">Pyrimidine biosynthesis</keyword>
<name>A0A0P9XGK4_9PSED</name>